<evidence type="ECO:0000313" key="5">
    <source>
        <dbReference type="Proteomes" id="UP001061302"/>
    </source>
</evidence>
<dbReference type="InterPro" id="IPR029039">
    <property type="entry name" value="Flavoprotein-like_sf"/>
</dbReference>
<evidence type="ECO:0000259" key="3">
    <source>
        <dbReference type="Pfam" id="PF02525"/>
    </source>
</evidence>
<accession>A0ABY6DS07</accession>
<feature type="domain" description="Flavodoxin-like fold" evidence="3">
    <location>
        <begin position="3"/>
        <end position="172"/>
    </location>
</feature>
<dbReference type="Pfam" id="PF02525">
    <property type="entry name" value="Flavodoxin_2"/>
    <property type="match status" value="1"/>
</dbReference>
<evidence type="ECO:0000256" key="1">
    <source>
        <dbReference type="ARBA" id="ARBA00006252"/>
    </source>
</evidence>
<dbReference type="Gene3D" id="3.40.50.360">
    <property type="match status" value="1"/>
</dbReference>
<dbReference type="Proteomes" id="UP001061302">
    <property type="component" value="Chromosome"/>
</dbReference>
<evidence type="ECO:0000256" key="2">
    <source>
        <dbReference type="ARBA" id="ARBA00023002"/>
    </source>
</evidence>
<dbReference type="EMBL" id="CP106753">
    <property type="protein sequence ID" value="UXY17146.1"/>
    <property type="molecule type" value="Genomic_DNA"/>
</dbReference>
<comment type="similarity">
    <text evidence="1">Belongs to the NAD(P)H dehydrogenase (quinone) family.</text>
</comment>
<evidence type="ECO:0000313" key="4">
    <source>
        <dbReference type="EMBL" id="UXY17146.1"/>
    </source>
</evidence>
<dbReference type="PANTHER" id="PTHR10204">
    <property type="entry name" value="NAD P H OXIDOREDUCTASE-RELATED"/>
    <property type="match status" value="1"/>
</dbReference>
<organism evidence="4 5">
    <name type="scientific">Chitiniphilus purpureus</name>
    <dbReference type="NCBI Taxonomy" id="2981137"/>
    <lineage>
        <taxon>Bacteria</taxon>
        <taxon>Pseudomonadati</taxon>
        <taxon>Pseudomonadota</taxon>
        <taxon>Betaproteobacteria</taxon>
        <taxon>Neisseriales</taxon>
        <taxon>Chitinibacteraceae</taxon>
        <taxon>Chitiniphilus</taxon>
    </lineage>
</organism>
<dbReference type="SUPFAM" id="SSF52218">
    <property type="entry name" value="Flavoproteins"/>
    <property type="match status" value="1"/>
</dbReference>
<sequence>MGKNVLILNGNPKPDSFCRSLALQYLAGAQEAGHAVRLVHIADFQKPGGRGAVAQDISAQADLLWAEHIVFIYPNWWGTVPAALKGWLDTVLTAGFAFRFDMATNRLEGLLEGRTARLVVTMDTPKWIYRLLFSNGGITIMRRAVLGFCGVKPVRVSTFGPMYKSDPPVREKWLVQIRELGRQAA</sequence>
<keyword evidence="5" id="KW-1185">Reference proteome</keyword>
<protein>
    <submittedName>
        <fullName evidence="4">NAD(P)H-dependent oxidoreductase</fullName>
    </submittedName>
</protein>
<dbReference type="InterPro" id="IPR003680">
    <property type="entry name" value="Flavodoxin_fold"/>
</dbReference>
<dbReference type="PANTHER" id="PTHR10204:SF34">
    <property type="entry name" value="NAD(P)H DEHYDROGENASE [QUINONE] 1 ISOFORM 1"/>
    <property type="match status" value="1"/>
</dbReference>
<dbReference type="RefSeq" id="WP_263126576.1">
    <property type="nucleotide sequence ID" value="NZ_CP106753.1"/>
</dbReference>
<dbReference type="InterPro" id="IPR051545">
    <property type="entry name" value="NAD(P)H_dehydrogenase_qn"/>
</dbReference>
<keyword evidence="2" id="KW-0560">Oxidoreductase</keyword>
<proteinExistence type="inferred from homology"/>
<reference evidence="4" key="1">
    <citation type="submission" date="2022-10" db="EMBL/GenBank/DDBJ databases">
        <title>Chitiniphilus purpureus sp. nov., a novel chitin-degrading bacterium isolated from crawfish pond sediment.</title>
        <authorList>
            <person name="Li K."/>
        </authorList>
    </citation>
    <scope>NUCLEOTIDE SEQUENCE</scope>
    <source>
        <strain evidence="4">CD1</strain>
    </source>
</reference>
<name>A0ABY6DS07_9NEIS</name>
<gene>
    <name evidence="4" type="ORF">N8I74_09100</name>
</gene>